<dbReference type="AlphaFoldDB" id="A0A7X3S949"/>
<comment type="caution">
    <text evidence="8">The sequence shown here is derived from an EMBL/GenBank/DDBJ whole genome shotgun (WGS) entry which is preliminary data.</text>
</comment>
<evidence type="ECO:0000256" key="5">
    <source>
        <dbReference type="SAM" id="SignalP"/>
    </source>
</evidence>
<keyword evidence="9" id="KW-1185">Reference proteome</keyword>
<dbReference type="Gene3D" id="2.40.420.20">
    <property type="match status" value="1"/>
</dbReference>
<dbReference type="Gene3D" id="2.40.50.100">
    <property type="match status" value="2"/>
</dbReference>
<reference evidence="8 9" key="1">
    <citation type="submission" date="2019-12" db="EMBL/GenBank/DDBJ databases">
        <authorList>
            <person name="Li M."/>
        </authorList>
    </citation>
    <scope>NUCLEOTIDE SEQUENCE [LARGE SCALE GENOMIC DNA]</scope>
    <source>
        <strain evidence="8 9">GBMRC 2046</strain>
    </source>
</reference>
<protein>
    <submittedName>
        <fullName evidence="8">Efflux RND transporter periplasmic adaptor subunit</fullName>
    </submittedName>
</protein>
<dbReference type="GO" id="GO:0016020">
    <property type="term" value="C:membrane"/>
    <property type="evidence" value="ECO:0007669"/>
    <property type="project" value="InterPro"/>
</dbReference>
<dbReference type="NCBIfam" id="TIGR01730">
    <property type="entry name" value="RND_mfp"/>
    <property type="match status" value="1"/>
</dbReference>
<comment type="subcellular location">
    <subcellularLocation>
        <location evidence="1">Cell envelope</location>
    </subcellularLocation>
</comment>
<comment type="similarity">
    <text evidence="2">Belongs to the membrane fusion protein (MFP) (TC 8.A.1) family.</text>
</comment>
<dbReference type="Gene3D" id="1.10.287.470">
    <property type="entry name" value="Helix hairpin bin"/>
    <property type="match status" value="1"/>
</dbReference>
<evidence type="ECO:0000256" key="3">
    <source>
        <dbReference type="ARBA" id="ARBA00023054"/>
    </source>
</evidence>
<feature type="domain" description="Multidrug resistance protein MdtA-like barrel-sandwich hybrid" evidence="6">
    <location>
        <begin position="56"/>
        <end position="263"/>
    </location>
</feature>
<name>A0A7X3S949_9HYPH</name>
<feature type="domain" description="YknX-like beta-barrel" evidence="7">
    <location>
        <begin position="275"/>
        <end position="350"/>
    </location>
</feature>
<dbReference type="Pfam" id="PF25990">
    <property type="entry name" value="Beta-barrel_YknX"/>
    <property type="match status" value="1"/>
</dbReference>
<accession>A0A7X3S949</accession>
<dbReference type="InterPro" id="IPR006143">
    <property type="entry name" value="RND_pump_MFP"/>
</dbReference>
<dbReference type="Gene3D" id="2.40.30.170">
    <property type="match status" value="1"/>
</dbReference>
<dbReference type="EMBL" id="WUMV01000008">
    <property type="protein sequence ID" value="MXN66556.1"/>
    <property type="molecule type" value="Genomic_DNA"/>
</dbReference>
<keyword evidence="3 4" id="KW-0175">Coiled coil</keyword>
<dbReference type="Proteomes" id="UP000433101">
    <property type="component" value="Unassembled WGS sequence"/>
</dbReference>
<dbReference type="InterPro" id="IPR058636">
    <property type="entry name" value="Beta-barrel_YknX"/>
</dbReference>
<evidence type="ECO:0000256" key="2">
    <source>
        <dbReference type="ARBA" id="ARBA00009477"/>
    </source>
</evidence>
<dbReference type="PANTHER" id="PTHR32347">
    <property type="entry name" value="EFFLUX SYSTEM COMPONENT YKNX-RELATED"/>
    <property type="match status" value="1"/>
</dbReference>
<keyword evidence="5" id="KW-0732">Signal</keyword>
<feature type="coiled-coil region" evidence="4">
    <location>
        <begin position="89"/>
        <end position="123"/>
    </location>
</feature>
<evidence type="ECO:0000259" key="6">
    <source>
        <dbReference type="Pfam" id="PF25917"/>
    </source>
</evidence>
<proteinExistence type="inferred from homology"/>
<dbReference type="SUPFAM" id="SSF111369">
    <property type="entry name" value="HlyD-like secretion proteins"/>
    <property type="match status" value="3"/>
</dbReference>
<feature type="chain" id="PRO_5031235028" evidence="5">
    <location>
        <begin position="23"/>
        <end position="442"/>
    </location>
</feature>
<dbReference type="InterPro" id="IPR050465">
    <property type="entry name" value="UPF0194_transport"/>
</dbReference>
<evidence type="ECO:0000256" key="4">
    <source>
        <dbReference type="SAM" id="Coils"/>
    </source>
</evidence>
<evidence type="ECO:0000259" key="7">
    <source>
        <dbReference type="Pfam" id="PF25990"/>
    </source>
</evidence>
<feature type="coiled-coil region" evidence="4">
    <location>
        <begin position="183"/>
        <end position="210"/>
    </location>
</feature>
<dbReference type="GO" id="GO:0022857">
    <property type="term" value="F:transmembrane transporter activity"/>
    <property type="evidence" value="ECO:0007669"/>
    <property type="project" value="InterPro"/>
</dbReference>
<evidence type="ECO:0000313" key="9">
    <source>
        <dbReference type="Proteomes" id="UP000433101"/>
    </source>
</evidence>
<gene>
    <name evidence="8" type="ORF">GR183_16695</name>
</gene>
<feature type="signal peptide" evidence="5">
    <location>
        <begin position="1"/>
        <end position="22"/>
    </location>
</feature>
<sequence length="442" mass="47405">MRAGMITAISVALFVLAYFAFASGGGENVTYVTAPVTQGRLHESVTSSGTVNAVTTVEVGSQLSGQIDTLRADFNDAVRKGQPLAILDQQSYQARLAQAKAALEMARADIRTQEAEVQRAKETVRKTGAMRAVLEARRDSAKAKFTAADNDLKRKQRLGSGGTVSASTIDEVLAVHLATAAELREAEANLSAHEIDLAVARAELSREKAELQNSVADIPEKEATLKLAEVELERTTIRSPIDGIVIDRNIDAGQTVAASLEAPTLFTIAQDLSEMEVHARIDETDIGKIELGQKAGFRVDAYPKRRFAGEVVQIRKAPEVIQNVVTYTVVIRTRNEALLLLPGMTALVEILVMESEPANLIPTDALRYSPDGRARAGAGGGKNTVWKVVDGDPEPVEIETGASDARSTAVLSGALEPGDEVIVNEIAQQPTRRDIFGVRLGF</sequence>
<dbReference type="Pfam" id="PF25917">
    <property type="entry name" value="BSH_RND"/>
    <property type="match status" value="1"/>
</dbReference>
<evidence type="ECO:0000313" key="8">
    <source>
        <dbReference type="EMBL" id="MXN66556.1"/>
    </source>
</evidence>
<dbReference type="GO" id="GO:0030313">
    <property type="term" value="C:cell envelope"/>
    <property type="evidence" value="ECO:0007669"/>
    <property type="project" value="UniProtKB-SubCell"/>
</dbReference>
<dbReference type="InterPro" id="IPR058625">
    <property type="entry name" value="MdtA-like_BSH"/>
</dbReference>
<organism evidence="8 9">
    <name type="scientific">Stappia sediminis</name>
    <dbReference type="NCBI Taxonomy" id="2692190"/>
    <lineage>
        <taxon>Bacteria</taxon>
        <taxon>Pseudomonadati</taxon>
        <taxon>Pseudomonadota</taxon>
        <taxon>Alphaproteobacteria</taxon>
        <taxon>Hyphomicrobiales</taxon>
        <taxon>Stappiaceae</taxon>
        <taxon>Stappia</taxon>
    </lineage>
</organism>
<dbReference type="PANTHER" id="PTHR32347:SF14">
    <property type="entry name" value="EFFLUX SYSTEM COMPONENT YKNX-RELATED"/>
    <property type="match status" value="1"/>
</dbReference>
<evidence type="ECO:0000256" key="1">
    <source>
        <dbReference type="ARBA" id="ARBA00004196"/>
    </source>
</evidence>